<dbReference type="RefSeq" id="WP_150414954.1">
    <property type="nucleotide sequence ID" value="NZ_VYQF01000002.1"/>
</dbReference>
<dbReference type="InterPro" id="IPR058240">
    <property type="entry name" value="rSAM_sf"/>
</dbReference>
<comment type="caution">
    <text evidence="7">The sequence shown here is derived from an EMBL/GenBank/DDBJ whole genome shotgun (WGS) entry which is preliminary data.</text>
</comment>
<dbReference type="InterPro" id="IPR007197">
    <property type="entry name" value="rSAM"/>
</dbReference>
<name>A0A5J5IIV4_9BACT</name>
<evidence type="ECO:0000256" key="3">
    <source>
        <dbReference type="ARBA" id="ARBA00022723"/>
    </source>
</evidence>
<evidence type="ECO:0000256" key="1">
    <source>
        <dbReference type="ARBA" id="ARBA00001966"/>
    </source>
</evidence>
<dbReference type="PANTHER" id="PTHR11228">
    <property type="entry name" value="RADICAL SAM DOMAIN PROTEIN"/>
    <property type="match status" value="1"/>
</dbReference>
<comment type="cofactor">
    <cofactor evidence="1">
        <name>[4Fe-4S] cluster</name>
        <dbReference type="ChEBI" id="CHEBI:49883"/>
    </cofactor>
</comment>
<dbReference type="SFLD" id="SFLDS00029">
    <property type="entry name" value="Radical_SAM"/>
    <property type="match status" value="1"/>
</dbReference>
<feature type="domain" description="Radical SAM core" evidence="6">
    <location>
        <begin position="122"/>
        <end position="342"/>
    </location>
</feature>
<evidence type="ECO:0000313" key="7">
    <source>
        <dbReference type="EMBL" id="KAA9039543.1"/>
    </source>
</evidence>
<dbReference type="GO" id="GO:0046872">
    <property type="term" value="F:metal ion binding"/>
    <property type="evidence" value="ECO:0007669"/>
    <property type="project" value="UniProtKB-KW"/>
</dbReference>
<dbReference type="PROSITE" id="PS51918">
    <property type="entry name" value="RADICAL_SAM"/>
    <property type="match status" value="1"/>
</dbReference>
<evidence type="ECO:0000259" key="6">
    <source>
        <dbReference type="PROSITE" id="PS51918"/>
    </source>
</evidence>
<dbReference type="AlphaFoldDB" id="A0A5J5IIV4"/>
<sequence>MQTITAVKNLSTALPVKRSLNTDKTEALPTPMIYGLHKKIIKVCIWVNIFLCALQITENPIKAVRAMKKLKQLRDNSREGHSILKYAKVDNKYYYSLNAPGWPSKAFSKYIVNNIKKLDPLSGPLTLDTIVFGVTKKCGYQCEHCFEWDALNKPETLSRENLLSIVHSFEEAGITQLQLSGGEPLNRLDDIIYLLKNIKKETKVWLYTSGYHLTEERATLLKRHGLTGIIVSLDHWMPELHNKFRGMMNAFEWAEKAVANARKNNLVACLSLCATKEFISRKNLSRYAELAKGRGISFIQVLEPRAVGHYAEKDVHLSERQIAVPEDFYITYNYNKDYVNYPSVLYHGFYSRRTGCAGGGKYFLYVDTDGDVHNCTFCRHKLFSALHDPIEENLTNMLKGGCSAFINSCKNVEQ</sequence>
<dbReference type="GO" id="GO:0051536">
    <property type="term" value="F:iron-sulfur cluster binding"/>
    <property type="evidence" value="ECO:0007669"/>
    <property type="project" value="UniProtKB-KW"/>
</dbReference>
<protein>
    <submittedName>
        <fullName evidence="7">Radical SAM protein</fullName>
    </submittedName>
</protein>
<keyword evidence="3" id="KW-0479">Metal-binding</keyword>
<dbReference type="InterPro" id="IPR013785">
    <property type="entry name" value="Aldolase_TIM"/>
</dbReference>
<gene>
    <name evidence="7" type="ORF">FW778_12065</name>
</gene>
<accession>A0A5J5IIV4</accession>
<proteinExistence type="predicted"/>
<dbReference type="SUPFAM" id="SSF102114">
    <property type="entry name" value="Radical SAM enzymes"/>
    <property type="match status" value="1"/>
</dbReference>
<dbReference type="PANTHER" id="PTHR11228:SF7">
    <property type="entry name" value="PQQA PEPTIDE CYCLASE"/>
    <property type="match status" value="1"/>
</dbReference>
<dbReference type="Proteomes" id="UP000326903">
    <property type="component" value="Unassembled WGS sequence"/>
</dbReference>
<keyword evidence="8" id="KW-1185">Reference proteome</keyword>
<evidence type="ECO:0000313" key="8">
    <source>
        <dbReference type="Proteomes" id="UP000326903"/>
    </source>
</evidence>
<dbReference type="SFLD" id="SFLDG01067">
    <property type="entry name" value="SPASM/twitch_domain_containing"/>
    <property type="match status" value="1"/>
</dbReference>
<evidence type="ECO:0000256" key="4">
    <source>
        <dbReference type="ARBA" id="ARBA00023004"/>
    </source>
</evidence>
<keyword evidence="2" id="KW-0949">S-adenosyl-L-methionine</keyword>
<dbReference type="Pfam" id="PF04055">
    <property type="entry name" value="Radical_SAM"/>
    <property type="match status" value="1"/>
</dbReference>
<dbReference type="EMBL" id="VYQF01000002">
    <property type="protein sequence ID" value="KAA9039543.1"/>
    <property type="molecule type" value="Genomic_DNA"/>
</dbReference>
<dbReference type="GO" id="GO:0003824">
    <property type="term" value="F:catalytic activity"/>
    <property type="evidence" value="ECO:0007669"/>
    <property type="project" value="InterPro"/>
</dbReference>
<reference evidence="7 8" key="1">
    <citation type="submission" date="2019-09" db="EMBL/GenBank/DDBJ databases">
        <title>Draft genome sequence of Ginsengibacter sp. BR5-29.</title>
        <authorList>
            <person name="Im W.-T."/>
        </authorList>
    </citation>
    <scope>NUCLEOTIDE SEQUENCE [LARGE SCALE GENOMIC DNA]</scope>
    <source>
        <strain evidence="7 8">BR5-29</strain>
    </source>
</reference>
<dbReference type="Gene3D" id="3.20.20.70">
    <property type="entry name" value="Aldolase class I"/>
    <property type="match status" value="1"/>
</dbReference>
<dbReference type="CDD" id="cd01335">
    <property type="entry name" value="Radical_SAM"/>
    <property type="match status" value="1"/>
</dbReference>
<evidence type="ECO:0000256" key="5">
    <source>
        <dbReference type="ARBA" id="ARBA00023014"/>
    </source>
</evidence>
<evidence type="ECO:0000256" key="2">
    <source>
        <dbReference type="ARBA" id="ARBA00022691"/>
    </source>
</evidence>
<dbReference type="InterPro" id="IPR050377">
    <property type="entry name" value="Radical_SAM_PqqE_MftC-like"/>
</dbReference>
<organism evidence="7 8">
    <name type="scientific">Ginsengibacter hankyongi</name>
    <dbReference type="NCBI Taxonomy" id="2607284"/>
    <lineage>
        <taxon>Bacteria</taxon>
        <taxon>Pseudomonadati</taxon>
        <taxon>Bacteroidota</taxon>
        <taxon>Chitinophagia</taxon>
        <taxon>Chitinophagales</taxon>
        <taxon>Chitinophagaceae</taxon>
        <taxon>Ginsengibacter</taxon>
    </lineage>
</organism>
<keyword evidence="4" id="KW-0408">Iron</keyword>
<keyword evidence="5" id="KW-0411">Iron-sulfur</keyword>